<dbReference type="GeneTree" id="ENSGT00390000016675"/>
<dbReference type="Proteomes" id="UP000694390">
    <property type="component" value="Chromosome 17"/>
</dbReference>
<dbReference type="Gene3D" id="1.25.10.10">
    <property type="entry name" value="Leucine-rich Repeat Variant"/>
    <property type="match status" value="2"/>
</dbReference>
<feature type="domain" description="DUF4042" evidence="3">
    <location>
        <begin position="258"/>
        <end position="439"/>
    </location>
</feature>
<protein>
    <recommendedName>
        <fullName evidence="1">HEAT repeat-containing protein 6</fullName>
    </recommendedName>
</protein>
<accession>A0A8C4YFY7</accession>
<keyword evidence="5" id="KW-1185">Reference proteome</keyword>
<dbReference type="InterPro" id="IPR052107">
    <property type="entry name" value="HEAT6"/>
</dbReference>
<organism evidence="4 5">
    <name type="scientific">Gopherus evgoodei</name>
    <name type="common">Goodes thornscrub tortoise</name>
    <dbReference type="NCBI Taxonomy" id="1825980"/>
    <lineage>
        <taxon>Eukaryota</taxon>
        <taxon>Metazoa</taxon>
        <taxon>Chordata</taxon>
        <taxon>Craniata</taxon>
        <taxon>Vertebrata</taxon>
        <taxon>Euteleostomi</taxon>
        <taxon>Archelosauria</taxon>
        <taxon>Testudinata</taxon>
        <taxon>Testudines</taxon>
        <taxon>Cryptodira</taxon>
        <taxon>Durocryptodira</taxon>
        <taxon>Testudinoidea</taxon>
        <taxon>Testudinidae</taxon>
        <taxon>Gopherus</taxon>
    </lineage>
</organism>
<evidence type="ECO:0000313" key="5">
    <source>
        <dbReference type="Proteomes" id="UP000694390"/>
    </source>
</evidence>
<dbReference type="AlphaFoldDB" id="A0A8C4YFY7"/>
<dbReference type="InterPro" id="IPR011989">
    <property type="entry name" value="ARM-like"/>
</dbReference>
<proteinExistence type="predicted"/>
<dbReference type="Ensembl" id="ENSGEVT00005026360.1">
    <property type="protein sequence ID" value="ENSGEVP00005025075.1"/>
    <property type="gene ID" value="ENSGEVG00005015763.1"/>
</dbReference>
<evidence type="ECO:0000259" key="3">
    <source>
        <dbReference type="Pfam" id="PF13251"/>
    </source>
</evidence>
<dbReference type="PANTHER" id="PTHR13366:SF0">
    <property type="entry name" value="HEAT REPEAT-CONTAINING PROTEIN 6"/>
    <property type="match status" value="1"/>
</dbReference>
<evidence type="ECO:0000313" key="4">
    <source>
        <dbReference type="Ensembl" id="ENSGEVP00005025075.1"/>
    </source>
</evidence>
<dbReference type="InterPro" id="IPR025283">
    <property type="entry name" value="DUF4042"/>
</dbReference>
<dbReference type="InterPro" id="IPR016024">
    <property type="entry name" value="ARM-type_fold"/>
</dbReference>
<dbReference type="SUPFAM" id="SSF48371">
    <property type="entry name" value="ARM repeat"/>
    <property type="match status" value="1"/>
</dbReference>
<feature type="compositionally biased region" description="Basic residues" evidence="2">
    <location>
        <begin position="157"/>
        <end position="167"/>
    </location>
</feature>
<evidence type="ECO:0000256" key="1">
    <source>
        <dbReference type="ARBA" id="ARBA00015263"/>
    </source>
</evidence>
<reference evidence="4" key="3">
    <citation type="submission" date="2025-09" db="UniProtKB">
        <authorList>
            <consortium name="Ensembl"/>
        </authorList>
    </citation>
    <scope>IDENTIFICATION</scope>
</reference>
<dbReference type="PANTHER" id="PTHR13366">
    <property type="entry name" value="MALARIA ANTIGEN-RELATED"/>
    <property type="match status" value="1"/>
</dbReference>
<gene>
    <name evidence="4" type="primary">HEATR6</name>
</gene>
<dbReference type="OrthoDB" id="66533at2759"/>
<sequence>LSKLYLPDLLGKSGLLVQFSDLAQPDVELRRAAVHSMANLCLSVPGQPYLDESYRSLCFQTFLSVLQSSKTSDVDDITFCMLLQNALKGIQSLLNGGKMKLMQTDQLGFLLAVLKKCMFYGLPGLNVEMPAVLYSAPLPQYDGRSPVKPEQSELSTVKKKSKGKQKKGQLGEEVKEELESDIGDGAIHGMDIFQLHSGNAQNSPCLNPWNRTLDAAYVPAGKDHLSCYPSWKRISSSESEYSDAEGGIQSKMRSYQAKVRQGALACFLSTIKSIEKKVLYGYWSAFVPDTPGIGSPQSVSLMTIALKDPSPKTRACALQVLSATLEGSKQFLSVAEDTHDHKRAFTPFSVTIASSIRELHRCLLLALVAESSSQTLTQIIKCLANLVSNAPYSRLKPGLLTRVWNQIKPYIRHKDVNVRVSSLTLFGAVVSAQAPSPEVQLLLQQPSSSGLSNSGTATPRHVSSSEWWRRALPSEGEPTDTWESSSSEPCWLIRLCISTVVLPREDSYSDSDTSFTASNVYEPSPVRLESLQDDQQILCITLLLGLNHSENPLVKAAAARALGVYVLFSCLRQDVMFVADTANAILNSLQDKSPNVRAKAAWSLGNLTDTLIVNMEMIGQSFQEEFSDLLLLKMLRSAIEASKDKDKVKSNAVRALGNLLHFLQPYHIVKPRFIETIKESIQALISTVQSEATMKVRWNACYALGNVFKNPALPLGEAPWTAHAYNALTSVVKSCKNFKVRIKSAMALSIPTQRECYGTTEQFSQIWSALVIALQKSEDTKDFLEFKYSASLRTQICQALIHLLNLANSTDLPFIRKTIAENGDMIRSYVSQYMKLGVEEDEAGIHTNSHERERLLKRAIEHICGIEEVSEGKAKVVVAAYLEDILTNHINSTELTEA</sequence>
<evidence type="ECO:0000256" key="2">
    <source>
        <dbReference type="SAM" id="MobiDB-lite"/>
    </source>
</evidence>
<feature type="region of interest" description="Disordered" evidence="2">
    <location>
        <begin position="144"/>
        <end position="173"/>
    </location>
</feature>
<name>A0A8C4YFY7_9SAUR</name>
<dbReference type="Pfam" id="PF13251">
    <property type="entry name" value="DUF4042"/>
    <property type="match status" value="1"/>
</dbReference>
<dbReference type="Pfam" id="PF13513">
    <property type="entry name" value="HEAT_EZ"/>
    <property type="match status" value="1"/>
</dbReference>
<reference evidence="4" key="1">
    <citation type="submission" date="2019-06" db="EMBL/GenBank/DDBJ databases">
        <title>G10K-VGP Goodes thornscrub tortoise genome, primary haplotype.</title>
        <authorList>
            <person name="Murphy B."/>
            <person name="Edwards T."/>
            <person name="Rhie A."/>
            <person name="Koren S."/>
            <person name="Phillippy A."/>
            <person name="Fedrigo O."/>
            <person name="Haase B."/>
            <person name="Mountcastle J."/>
            <person name="Lewin H."/>
            <person name="Damas J."/>
            <person name="Howe K."/>
            <person name="Formenti G."/>
            <person name="Myers G."/>
            <person name="Durbin R."/>
            <person name="Jarvis E.D."/>
        </authorList>
    </citation>
    <scope>NUCLEOTIDE SEQUENCE [LARGE SCALE GENOMIC DNA]</scope>
</reference>
<reference evidence="4" key="2">
    <citation type="submission" date="2025-08" db="UniProtKB">
        <authorList>
            <consortium name="Ensembl"/>
        </authorList>
    </citation>
    <scope>IDENTIFICATION</scope>
</reference>